<feature type="non-terminal residue" evidence="1">
    <location>
        <position position="195"/>
    </location>
</feature>
<dbReference type="EMBL" id="UINC01036080">
    <property type="protein sequence ID" value="SVB29503.1"/>
    <property type="molecule type" value="Genomic_DNA"/>
</dbReference>
<protein>
    <recommendedName>
        <fullName evidence="2">HPr kinase/phosphorylase C-terminal domain-containing protein</fullName>
    </recommendedName>
</protein>
<evidence type="ECO:0000313" key="1">
    <source>
        <dbReference type="EMBL" id="SVB29503.1"/>
    </source>
</evidence>
<reference evidence="1" key="1">
    <citation type="submission" date="2018-05" db="EMBL/GenBank/DDBJ databases">
        <authorList>
            <person name="Lanie J.A."/>
            <person name="Ng W.-L."/>
            <person name="Kazmierczak K.M."/>
            <person name="Andrzejewski T.M."/>
            <person name="Davidsen T.M."/>
            <person name="Wayne K.J."/>
            <person name="Tettelin H."/>
            <person name="Glass J.I."/>
            <person name="Rusch D."/>
            <person name="Podicherti R."/>
            <person name="Tsui H.-C.T."/>
            <person name="Winkler M.E."/>
        </authorList>
    </citation>
    <scope>NUCLEOTIDE SEQUENCE</scope>
</reference>
<accession>A0A382CW16</accession>
<organism evidence="1">
    <name type="scientific">marine metagenome</name>
    <dbReference type="NCBI Taxonomy" id="408172"/>
    <lineage>
        <taxon>unclassified sequences</taxon>
        <taxon>metagenomes</taxon>
        <taxon>ecological metagenomes</taxon>
    </lineage>
</organism>
<evidence type="ECO:0008006" key="2">
    <source>
        <dbReference type="Google" id="ProtNLM"/>
    </source>
</evidence>
<name>A0A382CW16_9ZZZZ</name>
<dbReference type="SUPFAM" id="SSF53795">
    <property type="entry name" value="PEP carboxykinase-like"/>
    <property type="match status" value="1"/>
</dbReference>
<gene>
    <name evidence="1" type="ORF">METZ01_LOCUS182357</name>
</gene>
<dbReference type="Gene3D" id="3.40.50.300">
    <property type="entry name" value="P-loop containing nucleotide triphosphate hydrolases"/>
    <property type="match status" value="1"/>
</dbReference>
<proteinExistence type="predicted"/>
<sequence length="195" mass="22211">MTAGYDELHVQVAQGPYIAATSLPLQLLNGLKQKLQTLCFEEIDPRPEQADVRIQMKSRWVEHVPESGWQMMALYGFWLTTENGVVTVYFLCKRTAIVRICFSRNMTIELVDHPKSLGRLNNALMFCLNVAFVQQRKLLLHGSAFAKNDHAFLVFGQRGIGKTQMSLNLLHQGWSCLADDKFVLNNGDVHRFQKS</sequence>
<dbReference type="InterPro" id="IPR027417">
    <property type="entry name" value="P-loop_NTPase"/>
</dbReference>
<dbReference type="AlphaFoldDB" id="A0A382CW16"/>